<keyword evidence="1" id="KW-0472">Membrane</keyword>
<sequence>MFHIILSLIKIDIKYNLVIYMFRYRLFLYSSISFDLSIAHFLLKVKYAIFL</sequence>
<keyword evidence="1" id="KW-0812">Transmembrane</keyword>
<protein>
    <submittedName>
        <fullName evidence="2">Uncharacterized protein</fullName>
    </submittedName>
</protein>
<name>A0A8S5R653_9CAUD</name>
<accession>A0A8S5R653</accession>
<evidence type="ECO:0000256" key="1">
    <source>
        <dbReference type="SAM" id="Phobius"/>
    </source>
</evidence>
<organism evidence="2">
    <name type="scientific">Ackermannviridae sp. ctaCq7</name>
    <dbReference type="NCBI Taxonomy" id="2827294"/>
    <lineage>
        <taxon>Viruses</taxon>
        <taxon>Duplodnaviria</taxon>
        <taxon>Heunggongvirae</taxon>
        <taxon>Uroviricota</taxon>
        <taxon>Caudoviricetes</taxon>
        <taxon>Pantevenvirales</taxon>
        <taxon>Ackermannviridae</taxon>
    </lineage>
</organism>
<reference evidence="2" key="1">
    <citation type="journal article" date="2021" name="Proc. Natl. Acad. Sci. U.S.A.">
        <title>A Catalog of Tens of Thousands of Viruses from Human Metagenomes Reveals Hidden Associations with Chronic Diseases.</title>
        <authorList>
            <person name="Tisza M.J."/>
            <person name="Buck C.B."/>
        </authorList>
    </citation>
    <scope>NUCLEOTIDE SEQUENCE</scope>
    <source>
        <strain evidence="2">CtaCq7</strain>
    </source>
</reference>
<feature type="transmembrane region" description="Helical" evidence="1">
    <location>
        <begin position="26"/>
        <end position="43"/>
    </location>
</feature>
<keyword evidence="1" id="KW-1133">Transmembrane helix</keyword>
<proteinExistence type="predicted"/>
<evidence type="ECO:0000313" key="2">
    <source>
        <dbReference type="EMBL" id="DAE26603.1"/>
    </source>
</evidence>
<dbReference type="EMBL" id="BK015821">
    <property type="protein sequence ID" value="DAE26603.1"/>
    <property type="molecule type" value="Genomic_DNA"/>
</dbReference>